<dbReference type="EMBL" id="JAQIFT010000006">
    <property type="protein sequence ID" value="MDA3730012.1"/>
    <property type="molecule type" value="Genomic_DNA"/>
</dbReference>
<proteinExistence type="predicted"/>
<dbReference type="AlphaFoldDB" id="A0AA42DJC2"/>
<organism evidence="2 3">
    <name type="scientific">Holtiella tumoricola</name>
    <dbReference type="NCBI Taxonomy" id="3018743"/>
    <lineage>
        <taxon>Bacteria</taxon>
        <taxon>Bacillati</taxon>
        <taxon>Bacillota</taxon>
        <taxon>Clostridia</taxon>
        <taxon>Lachnospirales</taxon>
        <taxon>Cellulosilyticaceae</taxon>
        <taxon>Holtiella</taxon>
    </lineage>
</organism>
<feature type="transmembrane region" description="Helical" evidence="1">
    <location>
        <begin position="219"/>
        <end position="243"/>
    </location>
</feature>
<reference evidence="2" key="1">
    <citation type="journal article" date="2023" name="Int. J. Syst. Evol. Microbiol.">
        <title>&lt;i&gt;Holtiella tumoricola&lt;/i&gt; gen. nov. sp. nov., isolated from a human clinical sample.</title>
        <authorList>
            <person name="Allen-Vercoe E."/>
            <person name="Daigneault M.C."/>
            <person name="Vancuren S.J."/>
            <person name="Cochrane K."/>
            <person name="O'Neal L.L."/>
            <person name="Sankaranarayanan K."/>
            <person name="Lawson P.A."/>
        </authorList>
    </citation>
    <scope>NUCLEOTIDE SEQUENCE</scope>
    <source>
        <strain evidence="2">CC70A</strain>
    </source>
</reference>
<name>A0AA42DJC2_9FIRM</name>
<feature type="transmembrane region" description="Helical" evidence="1">
    <location>
        <begin position="87"/>
        <end position="109"/>
    </location>
</feature>
<keyword evidence="1" id="KW-0812">Transmembrane</keyword>
<feature type="transmembrane region" description="Helical" evidence="1">
    <location>
        <begin position="20"/>
        <end position="39"/>
    </location>
</feature>
<feature type="transmembrane region" description="Helical" evidence="1">
    <location>
        <begin position="55"/>
        <end position="80"/>
    </location>
</feature>
<feature type="transmembrane region" description="Helical" evidence="1">
    <location>
        <begin position="249"/>
        <end position="269"/>
    </location>
</feature>
<dbReference type="RefSeq" id="WP_053984926.1">
    <property type="nucleotide sequence ID" value="NZ_JAQIFT010000006.1"/>
</dbReference>
<keyword evidence="3" id="KW-1185">Reference proteome</keyword>
<keyword evidence="1" id="KW-0472">Membrane</keyword>
<feature type="transmembrane region" description="Helical" evidence="1">
    <location>
        <begin position="189"/>
        <end position="212"/>
    </location>
</feature>
<protein>
    <submittedName>
        <fullName evidence="2">Uncharacterized protein</fullName>
    </submittedName>
</protein>
<sequence>MKPNESLLMFRERAIQFYKMYEKIFIAMAKFITVIYMLIEINSTIGYAPLLTRGYMIGVIACIGAVLPIQYIMIGAMFIITIHLLSFNLFIGLGMGLICLCLYIFYIRLYPRESLVIILTILAFRLNLHYAVPIIAGLFGGFQVVVAILIGILSVFSIQCIEPIVQVALKAEDSLKLCLDSLNIIGTQVVQNPTMLATMSILLVVFCIVFIVKRQMIDYAPYMAIVIGGAMNMLGFVIAILFLNVQVNVLLMVVMSILSVVIASIIQFMSKSLDYSRSETVQFEDEDNFYFVKVVPKIKVQVDCTKIEKIYTGHNKQDAMEIEE</sequence>
<evidence type="ECO:0000313" key="3">
    <source>
        <dbReference type="Proteomes" id="UP001169242"/>
    </source>
</evidence>
<keyword evidence="1" id="KW-1133">Transmembrane helix</keyword>
<dbReference type="Proteomes" id="UP001169242">
    <property type="component" value="Unassembled WGS sequence"/>
</dbReference>
<comment type="caution">
    <text evidence="2">The sequence shown here is derived from an EMBL/GenBank/DDBJ whole genome shotgun (WGS) entry which is preliminary data.</text>
</comment>
<evidence type="ECO:0000256" key="1">
    <source>
        <dbReference type="SAM" id="Phobius"/>
    </source>
</evidence>
<evidence type="ECO:0000313" key="2">
    <source>
        <dbReference type="EMBL" id="MDA3730012.1"/>
    </source>
</evidence>
<feature type="transmembrane region" description="Helical" evidence="1">
    <location>
        <begin position="115"/>
        <end position="139"/>
    </location>
</feature>
<gene>
    <name evidence="2" type="ORF">PBV87_00595</name>
</gene>
<accession>A0AA42DJC2</accession>